<reference evidence="1" key="1">
    <citation type="submission" date="2014-05" db="EMBL/GenBank/DDBJ databases">
        <authorList>
            <person name="Chronopoulou M."/>
        </authorList>
    </citation>
    <scope>NUCLEOTIDE SEQUENCE</scope>
    <source>
        <tissue evidence="1">Whole organism</tissue>
    </source>
</reference>
<evidence type="ECO:0000313" key="1">
    <source>
        <dbReference type="EMBL" id="CDW32925.1"/>
    </source>
</evidence>
<dbReference type="EMBL" id="HACA01015564">
    <property type="protein sequence ID" value="CDW32925.1"/>
    <property type="molecule type" value="Transcribed_RNA"/>
</dbReference>
<organism evidence="1">
    <name type="scientific">Lepeophtheirus salmonis</name>
    <name type="common">Salmon louse</name>
    <name type="synonym">Caligus salmonis</name>
    <dbReference type="NCBI Taxonomy" id="72036"/>
    <lineage>
        <taxon>Eukaryota</taxon>
        <taxon>Metazoa</taxon>
        <taxon>Ecdysozoa</taxon>
        <taxon>Arthropoda</taxon>
        <taxon>Crustacea</taxon>
        <taxon>Multicrustacea</taxon>
        <taxon>Hexanauplia</taxon>
        <taxon>Copepoda</taxon>
        <taxon>Siphonostomatoida</taxon>
        <taxon>Caligidae</taxon>
        <taxon>Lepeophtheirus</taxon>
    </lineage>
</organism>
<sequence length="61" mass="7225">MNITLTFLERIKRTLTTKINFPTSRKSKDPSLISLPRYIIRVALHPFTLLNKLIFLIRKEL</sequence>
<dbReference type="AlphaFoldDB" id="A0A0K2U4H8"/>
<proteinExistence type="predicted"/>
<protein>
    <submittedName>
        <fullName evidence="1">Uncharacterized protein</fullName>
    </submittedName>
</protein>
<accession>A0A0K2U4H8</accession>
<name>A0A0K2U4H8_LEPSM</name>